<dbReference type="EMBL" id="BSYO01000040">
    <property type="protein sequence ID" value="GMH31386.1"/>
    <property type="molecule type" value="Genomic_DNA"/>
</dbReference>
<comment type="similarity">
    <text evidence="1">Belongs to the 14-3-3 family.</text>
</comment>
<feature type="domain" description="14-3-3" evidence="2">
    <location>
        <begin position="49"/>
        <end position="86"/>
    </location>
</feature>
<sequence>MTGKKLLINHRKPMRLVVTFYSSIVQNFSSCCSFVVVRQLSDELSLRLQAATSIANSELPPTDPIRLGLALNFLFFYCEILNSPEGLTCICLSMYGINLQASNPKAVNVKDSLNMHLAEQGPREFRRAASLENKKMNRTN</sequence>
<name>A0AAD3TLQ3_NEPGR</name>
<protein>
    <recommendedName>
        <fullName evidence="2">14-3-3 domain-containing protein</fullName>
    </recommendedName>
</protein>
<dbReference type="PANTHER" id="PTHR18860">
    <property type="entry name" value="14-3-3 PROTEIN"/>
    <property type="match status" value="1"/>
</dbReference>
<dbReference type="Gene3D" id="1.20.190.20">
    <property type="entry name" value="14-3-3 domain"/>
    <property type="match status" value="1"/>
</dbReference>
<dbReference type="InterPro" id="IPR000308">
    <property type="entry name" value="14-3-3"/>
</dbReference>
<gene>
    <name evidence="3" type="ORF">Nepgr_033229</name>
</gene>
<keyword evidence="4" id="KW-1185">Reference proteome</keyword>
<evidence type="ECO:0000313" key="3">
    <source>
        <dbReference type="EMBL" id="GMH31386.1"/>
    </source>
</evidence>
<dbReference type="AlphaFoldDB" id="A0AAD3TLQ3"/>
<evidence type="ECO:0000313" key="4">
    <source>
        <dbReference type="Proteomes" id="UP001279734"/>
    </source>
</evidence>
<evidence type="ECO:0000256" key="1">
    <source>
        <dbReference type="ARBA" id="ARBA00006141"/>
    </source>
</evidence>
<reference evidence="3" key="1">
    <citation type="submission" date="2023-05" db="EMBL/GenBank/DDBJ databases">
        <title>Nepenthes gracilis genome sequencing.</title>
        <authorList>
            <person name="Fukushima K."/>
        </authorList>
    </citation>
    <scope>NUCLEOTIDE SEQUENCE</scope>
    <source>
        <strain evidence="3">SING2019-196</strain>
    </source>
</reference>
<proteinExistence type="inferred from homology"/>
<comment type="caution">
    <text evidence="3">The sequence shown here is derived from an EMBL/GenBank/DDBJ whole genome shotgun (WGS) entry which is preliminary data.</text>
</comment>
<dbReference type="Pfam" id="PF00244">
    <property type="entry name" value="14-3-3"/>
    <property type="match status" value="1"/>
</dbReference>
<dbReference type="Proteomes" id="UP001279734">
    <property type="component" value="Unassembled WGS sequence"/>
</dbReference>
<dbReference type="InterPro" id="IPR036815">
    <property type="entry name" value="14-3-3_dom_sf"/>
</dbReference>
<dbReference type="PRINTS" id="PR00305">
    <property type="entry name" value="1433ZETA"/>
</dbReference>
<evidence type="ECO:0000259" key="2">
    <source>
        <dbReference type="Pfam" id="PF00244"/>
    </source>
</evidence>
<organism evidence="3 4">
    <name type="scientific">Nepenthes gracilis</name>
    <name type="common">Slender pitcher plant</name>
    <dbReference type="NCBI Taxonomy" id="150966"/>
    <lineage>
        <taxon>Eukaryota</taxon>
        <taxon>Viridiplantae</taxon>
        <taxon>Streptophyta</taxon>
        <taxon>Embryophyta</taxon>
        <taxon>Tracheophyta</taxon>
        <taxon>Spermatophyta</taxon>
        <taxon>Magnoliopsida</taxon>
        <taxon>eudicotyledons</taxon>
        <taxon>Gunneridae</taxon>
        <taxon>Pentapetalae</taxon>
        <taxon>Caryophyllales</taxon>
        <taxon>Nepenthaceae</taxon>
        <taxon>Nepenthes</taxon>
    </lineage>
</organism>
<dbReference type="SUPFAM" id="SSF48445">
    <property type="entry name" value="14-3-3 protein"/>
    <property type="match status" value="1"/>
</dbReference>
<accession>A0AAD3TLQ3</accession>
<dbReference type="InterPro" id="IPR023410">
    <property type="entry name" value="14-3-3_domain"/>
</dbReference>